<organism evidence="2 3">
    <name type="scientific">Microbacterium testaceum</name>
    <name type="common">Aureobacterium testaceum</name>
    <name type="synonym">Brevibacterium testaceum</name>
    <dbReference type="NCBI Taxonomy" id="2033"/>
    <lineage>
        <taxon>Bacteria</taxon>
        <taxon>Bacillati</taxon>
        <taxon>Actinomycetota</taxon>
        <taxon>Actinomycetes</taxon>
        <taxon>Micrococcales</taxon>
        <taxon>Microbacteriaceae</taxon>
        <taxon>Microbacterium</taxon>
    </lineage>
</organism>
<gene>
    <name evidence="2" type="ORF">DC432_13600</name>
</gene>
<reference evidence="2 3" key="1">
    <citation type="submission" date="2018-04" db="EMBL/GenBank/DDBJ databases">
        <authorList>
            <person name="Go L.Y."/>
            <person name="Mitchell J.A."/>
        </authorList>
    </citation>
    <scope>NUCLEOTIDE SEQUENCE [LARGE SCALE GENOMIC DNA]</scope>
    <source>
        <strain evidence="2 3">TPD7010</strain>
    </source>
</reference>
<evidence type="ECO:0000256" key="1">
    <source>
        <dbReference type="SAM" id="MobiDB-lite"/>
    </source>
</evidence>
<dbReference type="Pfam" id="PF13196">
    <property type="entry name" value="DUF4012"/>
    <property type="match status" value="1"/>
</dbReference>
<feature type="region of interest" description="Disordered" evidence="1">
    <location>
        <begin position="549"/>
        <end position="572"/>
    </location>
</feature>
<dbReference type="RefSeq" id="WP_116538339.1">
    <property type="nucleotide sequence ID" value="NZ_QDFT01000044.1"/>
</dbReference>
<name>A0A2T7W596_MICTE</name>
<dbReference type="InterPro" id="IPR025101">
    <property type="entry name" value="DUF4012"/>
</dbReference>
<dbReference type="AlphaFoldDB" id="A0A2T7W596"/>
<accession>A0A2T7W596</accession>
<proteinExistence type="predicted"/>
<protein>
    <submittedName>
        <fullName evidence="2">Peptide synthetase</fullName>
    </submittedName>
</protein>
<dbReference type="Proteomes" id="UP000244649">
    <property type="component" value="Unassembled WGS sequence"/>
</dbReference>
<dbReference type="EMBL" id="QDFT01000044">
    <property type="protein sequence ID" value="PVE64522.1"/>
    <property type="molecule type" value="Genomic_DNA"/>
</dbReference>
<evidence type="ECO:0000313" key="3">
    <source>
        <dbReference type="Proteomes" id="UP000244649"/>
    </source>
</evidence>
<sequence>MWVGIRGALAYQHLRAIEAGASSASAQILADPAQARSLIASLAEEAKAARDLTGDPIWSLAEQTPWIGPQLEAVRIISASSSGLLGDGLRPLVDAVVATSLDALKPVDGRVDPTAIAQLAAPAGSAATDARDASSAVEAINTVPLLGIVQGAVERVREAFARTADGLDALSRATDLLPGMLGEGGPRQYLVLVQNNAEARSLGGIAGTAILLRTDGGAVSLVDTRSGTSLSEGLQGTSAANLPPDVVALYGERPAKYFQNVTQIPDFAIDGPLARQMYQSVTGVSVDGVITIDPVVLSYMLAATGPIQLRDGTVVDGSNAASLFLNDVYKRFSDPKAQDAFFGEATAIIFKDFLGGKGSKPGLLSAFSRGAEERRVLLWSAHEDEQAVLSGSTFAGALPTTTERTARFGVYFNDAGGSKMSYYVKPDVRLAWSGCVPGAASERELTLSVSLTSTAPADAATILPRYLTANGTFGVAPGNAATLTNVFLPEGWDLVSATSSNGLTFADGTYAGRRVLSIGTNLAPQASNQLDLVVKKVSTATEAEAFVTPTADGSIDPTPSADCGETAVPLLQ</sequence>
<evidence type="ECO:0000313" key="2">
    <source>
        <dbReference type="EMBL" id="PVE64522.1"/>
    </source>
</evidence>
<comment type="caution">
    <text evidence="2">The sequence shown here is derived from an EMBL/GenBank/DDBJ whole genome shotgun (WGS) entry which is preliminary data.</text>
</comment>